<evidence type="ECO:0000313" key="1">
    <source>
        <dbReference type="EMBL" id="MCY0385850.1"/>
    </source>
</evidence>
<dbReference type="SUPFAM" id="SSF63992">
    <property type="entry name" value="Dipeptide transport protein"/>
    <property type="match status" value="1"/>
</dbReference>
<keyword evidence="2" id="KW-1185">Reference proteome</keyword>
<dbReference type="PIRSF" id="PIRSF015853">
    <property type="entry name" value="Pep_DppA"/>
    <property type="match status" value="1"/>
</dbReference>
<reference evidence="1" key="1">
    <citation type="submission" date="2022-11" db="EMBL/GenBank/DDBJ databases">
        <title>Robbsia betulipollinis sp. nov., isolated from pollen of birch (Betula pendula).</title>
        <authorList>
            <person name="Shi H."/>
            <person name="Ambika Manirajan B."/>
            <person name="Ratering S."/>
            <person name="Geissler-Plaum R."/>
            <person name="Schnell S."/>
        </authorList>
    </citation>
    <scope>NUCLEOTIDE SEQUENCE</scope>
    <source>
        <strain evidence="1">Bb-Pol-6</strain>
    </source>
</reference>
<name>A0ABT3ZIS4_9BURK</name>
<dbReference type="Proteomes" id="UP001082899">
    <property type="component" value="Unassembled WGS sequence"/>
</dbReference>
<dbReference type="EMBL" id="JAPMXC010000001">
    <property type="protein sequence ID" value="MCY0385850.1"/>
    <property type="molecule type" value="Genomic_DNA"/>
</dbReference>
<dbReference type="InterPro" id="IPR036177">
    <property type="entry name" value="Peptidase_M55_sf"/>
</dbReference>
<evidence type="ECO:0000313" key="2">
    <source>
        <dbReference type="Proteomes" id="UP001082899"/>
    </source>
</evidence>
<dbReference type="Gene3D" id="3.40.50.10780">
    <property type="entry name" value="Dipeptide transport protein"/>
    <property type="match status" value="1"/>
</dbReference>
<sequence length="281" mass="30076">MNLLISADIEGVAGVFHPEQTRQGNPEYERARRWMTAEANAAIEGAFDGGATQVVVNDSHGGFRNLLPDLLDARAQIILGKPRYLGMMAGIDAPCDGVFMLGYHGRAQSRGVLAHTINSFAFARVWLDHDEVGEAGLYGALAEEYGAQVVLLTGDDVLEAETRERFALARHVRTKVAAGCHSGTSLTPDAACRAIREAAGLATAALAARRGEARTAASTPGAGRTARRCRLQVQTPALADLFCQWPTLVREDGVTLHFDAACVEDAVRMLNCLSAMSAMLR</sequence>
<protein>
    <submittedName>
        <fullName evidence="1">M55 family metallopeptidase</fullName>
    </submittedName>
</protein>
<comment type="caution">
    <text evidence="1">The sequence shown here is derived from an EMBL/GenBank/DDBJ whole genome shotgun (WGS) entry which is preliminary data.</text>
</comment>
<dbReference type="Gene3D" id="3.30.1360.130">
    <property type="entry name" value="Dipeptide transport protein"/>
    <property type="match status" value="1"/>
</dbReference>
<dbReference type="Pfam" id="PF04951">
    <property type="entry name" value="Peptidase_M55"/>
    <property type="match status" value="1"/>
</dbReference>
<proteinExistence type="predicted"/>
<organism evidence="1 2">
    <name type="scientific">Robbsia betulipollinis</name>
    <dbReference type="NCBI Taxonomy" id="2981849"/>
    <lineage>
        <taxon>Bacteria</taxon>
        <taxon>Pseudomonadati</taxon>
        <taxon>Pseudomonadota</taxon>
        <taxon>Betaproteobacteria</taxon>
        <taxon>Burkholderiales</taxon>
        <taxon>Burkholderiaceae</taxon>
        <taxon>Robbsia</taxon>
    </lineage>
</organism>
<dbReference type="CDD" id="cd08663">
    <property type="entry name" value="DAP_dppA_1"/>
    <property type="match status" value="1"/>
</dbReference>
<dbReference type="InterPro" id="IPR007035">
    <property type="entry name" value="Peptidase_M55"/>
</dbReference>
<dbReference type="RefSeq" id="WP_267844976.1">
    <property type="nucleotide sequence ID" value="NZ_JAPMXC010000001.1"/>
</dbReference>
<dbReference type="InterPro" id="IPR027476">
    <property type="entry name" value="DppA_N"/>
</dbReference>
<accession>A0ABT3ZIS4</accession>
<gene>
    <name evidence="1" type="ORF">OVY01_01060</name>
</gene>